<protein>
    <submittedName>
        <fullName evidence="2">Uncharacterized protein</fullName>
    </submittedName>
</protein>
<dbReference type="Proteomes" id="UP001307760">
    <property type="component" value="Unassembled WGS sequence"/>
</dbReference>
<reference evidence="2 3" key="1">
    <citation type="submission" date="2023-12" db="EMBL/GenBank/DDBJ databases">
        <title>30 novel species of actinomycetes from the DSMZ collection.</title>
        <authorList>
            <person name="Nouioui I."/>
        </authorList>
    </citation>
    <scope>NUCLEOTIDE SEQUENCE [LARGE SCALE GENOMIC DNA]</scope>
    <source>
        <strain evidence="2 3">DSM 41528</strain>
    </source>
</reference>
<accession>A0ABU7NUF9</accession>
<evidence type="ECO:0000313" key="2">
    <source>
        <dbReference type="EMBL" id="MEE4422137.1"/>
    </source>
</evidence>
<sequence length="204" mass="22252">MITTFVAPLIVTDTYYAPAGNTSGSDTRLLPRRTGPGPKTQSTKHVSLRMPGSGSSGIEEVAPLAIHANDGSSSAILFRSQRTFTVWRYGVGHSQLLLRAVPDSGNTLCLDLLFEGVRAMQLVTHYKTLELHTASDSESQQMLEFSELSPPWRERYRVVSLHSRSGSGLVLCSRISALRGGEDPVGLPEGPEGREVIWSMRLQS</sequence>
<evidence type="ECO:0000256" key="1">
    <source>
        <dbReference type="SAM" id="MobiDB-lite"/>
    </source>
</evidence>
<organism evidence="2 3">
    <name type="scientific">Streptomyces bugieae</name>
    <dbReference type="NCBI Taxonomy" id="3098223"/>
    <lineage>
        <taxon>Bacteria</taxon>
        <taxon>Bacillati</taxon>
        <taxon>Actinomycetota</taxon>
        <taxon>Actinomycetes</taxon>
        <taxon>Kitasatosporales</taxon>
        <taxon>Streptomycetaceae</taxon>
        <taxon>Streptomyces</taxon>
    </lineage>
</organism>
<dbReference type="RefSeq" id="WP_330822578.1">
    <property type="nucleotide sequence ID" value="NZ_JAZBJP010000015.1"/>
</dbReference>
<gene>
    <name evidence="2" type="ORF">V2J85_22680</name>
</gene>
<proteinExistence type="predicted"/>
<keyword evidence="3" id="KW-1185">Reference proteome</keyword>
<feature type="region of interest" description="Disordered" evidence="1">
    <location>
        <begin position="22"/>
        <end position="54"/>
    </location>
</feature>
<dbReference type="EMBL" id="JAZBJP010000015">
    <property type="protein sequence ID" value="MEE4422137.1"/>
    <property type="molecule type" value="Genomic_DNA"/>
</dbReference>
<comment type="caution">
    <text evidence="2">The sequence shown here is derived from an EMBL/GenBank/DDBJ whole genome shotgun (WGS) entry which is preliminary data.</text>
</comment>
<name>A0ABU7NUF9_9ACTN</name>
<evidence type="ECO:0000313" key="3">
    <source>
        <dbReference type="Proteomes" id="UP001307760"/>
    </source>
</evidence>